<dbReference type="InterPro" id="IPR015943">
    <property type="entry name" value="WD40/YVTN_repeat-like_dom_sf"/>
</dbReference>
<name>A0A4Y7QD57_9AGAM</name>
<evidence type="ECO:0000313" key="11">
    <source>
        <dbReference type="Proteomes" id="UP000294933"/>
    </source>
</evidence>
<comment type="subcellular location">
    <subcellularLocation>
        <location evidence="1">Nucleus envelope</location>
    </subcellularLocation>
</comment>
<dbReference type="GO" id="GO:0006606">
    <property type="term" value="P:protein import into nucleus"/>
    <property type="evidence" value="ECO:0007669"/>
    <property type="project" value="TreeGrafter"/>
</dbReference>
<dbReference type="GO" id="GO:0016973">
    <property type="term" value="P:poly(A)+ mRNA export from nucleus"/>
    <property type="evidence" value="ECO:0007669"/>
    <property type="project" value="TreeGrafter"/>
</dbReference>
<keyword evidence="7" id="KW-0539">Nucleus</keyword>
<proteinExistence type="inferred from homology"/>
<evidence type="ECO:0000256" key="7">
    <source>
        <dbReference type="ARBA" id="ARBA00023242"/>
    </source>
</evidence>
<dbReference type="OrthoDB" id="103454at2759"/>
<protein>
    <recommendedName>
        <fullName evidence="12">Nucleoporin Nup133/Nup155-like C-terminal domain-containing protein</fullName>
    </recommendedName>
</protein>
<reference evidence="10 11" key="1">
    <citation type="submission" date="2018-06" db="EMBL/GenBank/DDBJ databases">
        <title>A transcriptomic atlas of mushroom development highlights an independent origin of complex multicellularity.</title>
        <authorList>
            <consortium name="DOE Joint Genome Institute"/>
            <person name="Krizsan K."/>
            <person name="Almasi E."/>
            <person name="Merenyi Z."/>
            <person name="Sahu N."/>
            <person name="Viragh M."/>
            <person name="Koszo T."/>
            <person name="Mondo S."/>
            <person name="Kiss B."/>
            <person name="Balint B."/>
            <person name="Kues U."/>
            <person name="Barry K."/>
            <person name="Hegedus J.C."/>
            <person name="Henrissat B."/>
            <person name="Johnson J."/>
            <person name="Lipzen A."/>
            <person name="Ohm R."/>
            <person name="Nagy I."/>
            <person name="Pangilinan J."/>
            <person name="Yan J."/>
            <person name="Xiong Y."/>
            <person name="Grigoriev I.V."/>
            <person name="Hibbett D.S."/>
            <person name="Nagy L.G."/>
        </authorList>
    </citation>
    <scope>NUCLEOTIDE SEQUENCE [LARGE SCALE GENOMIC DNA]</scope>
    <source>
        <strain evidence="10 11">SZMC22713</strain>
    </source>
</reference>
<dbReference type="GO" id="GO:0000972">
    <property type="term" value="P:transcription-dependent tethering of RNA polymerase II gene DNA at nuclear periphery"/>
    <property type="evidence" value="ECO:0007669"/>
    <property type="project" value="TreeGrafter"/>
</dbReference>
<dbReference type="Pfam" id="PF08801">
    <property type="entry name" value="Nucleoporin_N"/>
    <property type="match status" value="1"/>
</dbReference>
<evidence type="ECO:0000259" key="8">
    <source>
        <dbReference type="Pfam" id="PF03177"/>
    </source>
</evidence>
<dbReference type="Gene3D" id="2.130.10.10">
    <property type="entry name" value="YVTN repeat-like/Quinoprotein amine dehydrogenase"/>
    <property type="match status" value="1"/>
</dbReference>
<dbReference type="STRING" id="50990.A0A4Y7QD57"/>
<dbReference type="PANTHER" id="PTHR13405">
    <property type="entry name" value="NUCLEAR PORE COMPLEX PROTEIN NUP133"/>
    <property type="match status" value="1"/>
</dbReference>
<dbReference type="Proteomes" id="UP000294933">
    <property type="component" value="Unassembled WGS sequence"/>
</dbReference>
<dbReference type="GO" id="GO:0031080">
    <property type="term" value="C:nuclear pore outer ring"/>
    <property type="evidence" value="ECO:0007669"/>
    <property type="project" value="TreeGrafter"/>
</dbReference>
<keyword evidence="4" id="KW-0509">mRNA transport</keyword>
<dbReference type="Pfam" id="PF03177">
    <property type="entry name" value="Nucleoporin_C"/>
    <property type="match status" value="1"/>
</dbReference>
<gene>
    <name evidence="10" type="ORF">BD410DRAFT_813702</name>
</gene>
<dbReference type="GO" id="GO:0017056">
    <property type="term" value="F:structural constituent of nuclear pore"/>
    <property type="evidence" value="ECO:0007669"/>
    <property type="project" value="InterPro"/>
</dbReference>
<evidence type="ECO:0000256" key="5">
    <source>
        <dbReference type="ARBA" id="ARBA00022927"/>
    </source>
</evidence>
<feature type="domain" description="Nucleoporin Nup133/Nup155-like N-terminal" evidence="9">
    <location>
        <begin position="38"/>
        <end position="382"/>
    </location>
</feature>
<feature type="domain" description="Nucleoporin Nup133/Nup155-like C-terminal" evidence="8">
    <location>
        <begin position="726"/>
        <end position="1109"/>
    </location>
</feature>
<dbReference type="AlphaFoldDB" id="A0A4Y7QD57"/>
<keyword evidence="6" id="KW-0811">Translocation</keyword>
<comment type="similarity">
    <text evidence="2">Belongs to the nucleoporin Nup133 family.</text>
</comment>
<sequence>MQVDEESVISVSGRTKGTVLFAKSAELTVTFHALVPMEVRQVLRTADFTRDAFTGDVDTSTGYSLIASSETCFVWQHAQNLLGTPTCYIFPCPTDYPHAAPPFASLVSFGTAREPALVLLSPAGELRFWDSIGLGLTGGEHTDSSQLELVSSEIITSLTRAEAQTFITSTTHGRLFLLSVSSTSGKFHVTHHPFTLSRPQSAIARLRFWAQVDPLYSGGNINAVTVGARHSDRFEVWVCVDTNIARWTVMSEGWEQLDFELEASTVISPGLYAAFPSAETDDGIFDLELVDICSAEATKLVLLVSFAGRDDDSGIDKRPRRLYAVVRLSYDADELKVEGVHTVPYQTISADRANIHPRLRLLHNGTIYCMQFGDAIVLVAKDSEYTEYLPLRSLQDRTFGCGDMDEMNEMLIMNSTTLMKVQIDQEKVAAFDAETGRASLVKSTMTQAILYGSIPENPLLFSFTPDVDEESLISGAEQLSYAVLSSDVEVVRPTHDLTRQFIERKERLKFLIGFINENGVLGKMSQSSRQCLESDAEKLWAAQQLWLEYSDRISSGHPENLLSDAVVAFMEDLNEGYHEDIMRAFFRLQTRELGSLLPYVWRLTQETLSTWDETQKVDDPVPSANRIVLSVLQSAWDYRSLNAGVYGIVLPFSRPWTSAPPLVDILTYFFDETAKLLDQNSTSDSQQTAPQEVREQLPQLASAVFKGFQERLSWLESDVAADEPGSETQKRETREKFQQARLPILQTLLKNEHAQAAFKLAEEYRDFRSLTELCHSSHPIFPPHANPYALRIQSYIEKFKEEFTTELYQWYIEHAELRSMFAQSDVYSTYIDAFFSKNAHPAISWIHDLEKGRWGTASHTLLLQANHTPDLSVRHVMLSIGKLSQLAQLSENEAAVEEPSLDVFHDGLDYISVHLKLIDELKESLSTARQKQSLESQVDAIVKTNATKIGHRHAFLTIFKRCVKDLLQGRVLSVEDIVDVLTLKDKPTDQSTALTLIKNTKDVPEARRLAAYRTAWRRIFIHDDWNAIRKTAHVTDGQLIAKFRHTALYTAVADQLSGGVDQFNANLLTPEQAAVLPTMEELTSRWPGYSNEQIAELMRSHEMERTTLLGLELDYVFDRVKELAILNAPS</sequence>
<accession>A0A4Y7QD57</accession>
<organism evidence="10 11">
    <name type="scientific">Rickenella mellea</name>
    <dbReference type="NCBI Taxonomy" id="50990"/>
    <lineage>
        <taxon>Eukaryota</taxon>
        <taxon>Fungi</taxon>
        <taxon>Dikarya</taxon>
        <taxon>Basidiomycota</taxon>
        <taxon>Agaricomycotina</taxon>
        <taxon>Agaricomycetes</taxon>
        <taxon>Hymenochaetales</taxon>
        <taxon>Rickenellaceae</taxon>
        <taxon>Rickenella</taxon>
    </lineage>
</organism>
<dbReference type="EMBL" id="ML170165">
    <property type="protein sequence ID" value="TDL24789.1"/>
    <property type="molecule type" value="Genomic_DNA"/>
</dbReference>
<evidence type="ECO:0000256" key="3">
    <source>
        <dbReference type="ARBA" id="ARBA00022448"/>
    </source>
</evidence>
<evidence type="ECO:0000256" key="1">
    <source>
        <dbReference type="ARBA" id="ARBA00004259"/>
    </source>
</evidence>
<keyword evidence="11" id="KW-1185">Reference proteome</keyword>
<dbReference type="InterPro" id="IPR037624">
    <property type="entry name" value="Nup133-like"/>
</dbReference>
<evidence type="ECO:0008006" key="12">
    <source>
        <dbReference type="Google" id="ProtNLM"/>
    </source>
</evidence>
<evidence type="ECO:0000256" key="4">
    <source>
        <dbReference type="ARBA" id="ARBA00022816"/>
    </source>
</evidence>
<evidence type="ECO:0000313" key="10">
    <source>
        <dbReference type="EMBL" id="TDL24789.1"/>
    </source>
</evidence>
<evidence type="ECO:0000256" key="2">
    <source>
        <dbReference type="ARBA" id="ARBA00005569"/>
    </source>
</evidence>
<evidence type="ECO:0000259" key="9">
    <source>
        <dbReference type="Pfam" id="PF08801"/>
    </source>
</evidence>
<dbReference type="InterPro" id="IPR007187">
    <property type="entry name" value="Nucleoporin_Nup133/Nup155_C"/>
</dbReference>
<keyword evidence="3" id="KW-0813">Transport</keyword>
<dbReference type="Gene3D" id="1.20.58.1380">
    <property type="match status" value="1"/>
</dbReference>
<dbReference type="SUPFAM" id="SSF117289">
    <property type="entry name" value="Nucleoporin domain"/>
    <property type="match status" value="1"/>
</dbReference>
<dbReference type="PANTHER" id="PTHR13405:SF11">
    <property type="entry name" value="NUCLEAR PORE COMPLEX PROTEIN NUP133"/>
    <property type="match status" value="1"/>
</dbReference>
<dbReference type="VEuPathDB" id="FungiDB:BD410DRAFT_813702"/>
<dbReference type="InterPro" id="IPR014908">
    <property type="entry name" value="Nucleoporin_Nup133/Nup155_N"/>
</dbReference>
<evidence type="ECO:0000256" key="6">
    <source>
        <dbReference type="ARBA" id="ARBA00023010"/>
    </source>
</evidence>
<keyword evidence="5" id="KW-0653">Protein transport</keyword>